<gene>
    <name evidence="2" type="ORF">TCM_017310</name>
</gene>
<evidence type="ECO:0000256" key="1">
    <source>
        <dbReference type="SAM" id="Phobius"/>
    </source>
</evidence>
<reference evidence="2 3" key="1">
    <citation type="journal article" date="2013" name="Genome Biol.">
        <title>The genome sequence of the most widely cultivated cacao type and its use to identify candidate genes regulating pod color.</title>
        <authorList>
            <person name="Motamayor J.C."/>
            <person name="Mockaitis K."/>
            <person name="Schmutz J."/>
            <person name="Haiminen N."/>
            <person name="Iii D.L."/>
            <person name="Cornejo O."/>
            <person name="Findley S.D."/>
            <person name="Zheng P."/>
            <person name="Utro F."/>
            <person name="Royaert S."/>
            <person name="Saski C."/>
            <person name="Jenkins J."/>
            <person name="Podicheti R."/>
            <person name="Zhao M."/>
            <person name="Scheffler B.E."/>
            <person name="Stack J.C."/>
            <person name="Feltus F.A."/>
            <person name="Mustiga G.M."/>
            <person name="Amores F."/>
            <person name="Phillips W."/>
            <person name="Marelli J.P."/>
            <person name="May G.D."/>
            <person name="Shapiro H."/>
            <person name="Ma J."/>
            <person name="Bustamante C.D."/>
            <person name="Schnell R.J."/>
            <person name="Main D."/>
            <person name="Gilbert D."/>
            <person name="Parida L."/>
            <person name="Kuhn D.N."/>
        </authorList>
    </citation>
    <scope>NUCLEOTIDE SEQUENCE [LARGE SCALE GENOMIC DNA]</scope>
    <source>
        <strain evidence="3">cv. Matina 1-6</strain>
    </source>
</reference>
<dbReference type="InParanoid" id="A0A061EDA2"/>
<proteinExistence type="predicted"/>
<organism evidence="2 3">
    <name type="scientific">Theobroma cacao</name>
    <name type="common">Cacao</name>
    <name type="synonym">Cocoa</name>
    <dbReference type="NCBI Taxonomy" id="3641"/>
    <lineage>
        <taxon>Eukaryota</taxon>
        <taxon>Viridiplantae</taxon>
        <taxon>Streptophyta</taxon>
        <taxon>Embryophyta</taxon>
        <taxon>Tracheophyta</taxon>
        <taxon>Spermatophyta</taxon>
        <taxon>Magnoliopsida</taxon>
        <taxon>eudicotyledons</taxon>
        <taxon>Gunneridae</taxon>
        <taxon>Pentapetalae</taxon>
        <taxon>rosids</taxon>
        <taxon>malvids</taxon>
        <taxon>Malvales</taxon>
        <taxon>Malvaceae</taxon>
        <taxon>Byttnerioideae</taxon>
        <taxon>Theobroma</taxon>
    </lineage>
</organism>
<protein>
    <submittedName>
        <fullName evidence="2">Uncharacterized protein</fullName>
    </submittedName>
</protein>
<sequence length="90" mass="9854">MHASLSLVSSLTKRPVIGCQKNDLTLRTNHDNAILQIRLLSSPWRENGYSRAPSKTPPCGGIVESKSDRLIYDTASSVVIILALVGLVYF</sequence>
<accession>A0A061EDA2</accession>
<evidence type="ECO:0000313" key="2">
    <source>
        <dbReference type="EMBL" id="EOY02911.1"/>
    </source>
</evidence>
<dbReference type="Gramene" id="EOY02911">
    <property type="protein sequence ID" value="EOY02911"/>
    <property type="gene ID" value="TCM_017310"/>
</dbReference>
<dbReference type="HOGENOM" id="CLU_2445230_0_0_1"/>
<dbReference type="Proteomes" id="UP000026915">
    <property type="component" value="Chromosome 4"/>
</dbReference>
<keyword evidence="1" id="KW-1133">Transmembrane helix</keyword>
<keyword evidence="3" id="KW-1185">Reference proteome</keyword>
<keyword evidence="1" id="KW-0812">Transmembrane</keyword>
<dbReference type="EMBL" id="CM001882">
    <property type="protein sequence ID" value="EOY02911.1"/>
    <property type="molecule type" value="Genomic_DNA"/>
</dbReference>
<feature type="transmembrane region" description="Helical" evidence="1">
    <location>
        <begin position="70"/>
        <end position="89"/>
    </location>
</feature>
<evidence type="ECO:0000313" key="3">
    <source>
        <dbReference type="Proteomes" id="UP000026915"/>
    </source>
</evidence>
<dbReference type="AlphaFoldDB" id="A0A061EDA2"/>
<name>A0A061EDA2_THECC</name>
<keyword evidence="1" id="KW-0472">Membrane</keyword>